<dbReference type="GO" id="GO:0015288">
    <property type="term" value="F:porin activity"/>
    <property type="evidence" value="ECO:0007669"/>
    <property type="project" value="TreeGrafter"/>
</dbReference>
<evidence type="ECO:0000256" key="8">
    <source>
        <dbReference type="SAM" id="Coils"/>
    </source>
</evidence>
<dbReference type="Pfam" id="PF02321">
    <property type="entry name" value="OEP"/>
    <property type="match status" value="2"/>
</dbReference>
<keyword evidence="5" id="KW-0812">Transmembrane</keyword>
<evidence type="ECO:0000256" key="1">
    <source>
        <dbReference type="ARBA" id="ARBA00004442"/>
    </source>
</evidence>
<evidence type="ECO:0000256" key="5">
    <source>
        <dbReference type="ARBA" id="ARBA00022692"/>
    </source>
</evidence>
<feature type="coiled-coil region" evidence="8">
    <location>
        <begin position="326"/>
        <end position="387"/>
    </location>
</feature>
<dbReference type="Gene3D" id="1.20.1600.10">
    <property type="entry name" value="Outer membrane efflux proteins (OEP)"/>
    <property type="match status" value="1"/>
</dbReference>
<protein>
    <submittedName>
        <fullName evidence="9">Uncharacterized protein</fullName>
    </submittedName>
</protein>
<dbReference type="AlphaFoldDB" id="A0A8A7KB92"/>
<comment type="subcellular location">
    <subcellularLocation>
        <location evidence="1">Cell outer membrane</location>
    </subcellularLocation>
</comment>
<dbReference type="GO" id="GO:1990281">
    <property type="term" value="C:efflux pump complex"/>
    <property type="evidence" value="ECO:0007669"/>
    <property type="project" value="TreeGrafter"/>
</dbReference>
<proteinExistence type="inferred from homology"/>
<evidence type="ECO:0000256" key="4">
    <source>
        <dbReference type="ARBA" id="ARBA00022452"/>
    </source>
</evidence>
<evidence type="ECO:0000313" key="10">
    <source>
        <dbReference type="Proteomes" id="UP000665020"/>
    </source>
</evidence>
<keyword evidence="3" id="KW-0813">Transport</keyword>
<dbReference type="GO" id="GO:0015562">
    <property type="term" value="F:efflux transmembrane transporter activity"/>
    <property type="evidence" value="ECO:0007669"/>
    <property type="project" value="InterPro"/>
</dbReference>
<dbReference type="InterPro" id="IPR051906">
    <property type="entry name" value="TolC-like"/>
</dbReference>
<keyword evidence="8" id="KW-0175">Coiled coil</keyword>
<evidence type="ECO:0000256" key="6">
    <source>
        <dbReference type="ARBA" id="ARBA00023136"/>
    </source>
</evidence>
<dbReference type="PANTHER" id="PTHR30026">
    <property type="entry name" value="OUTER MEMBRANE PROTEIN TOLC"/>
    <property type="match status" value="1"/>
</dbReference>
<gene>
    <name evidence="9" type="ORF">GM661_01870</name>
</gene>
<evidence type="ECO:0000256" key="2">
    <source>
        <dbReference type="ARBA" id="ARBA00007613"/>
    </source>
</evidence>
<sequence>MNEVKDIKVVFICIVSLLVLYTGSVLALDSLTLKEALRAGLENNSNIKQSHLEVEKSEYDLELAERNWYPTLDLKSSYTRLEEAPPELDFTTLKPSEGSQNSYNTQLTLQQTIYSGGQIGLGIKQAEKGLTLAGLQTEQEISEILYNIIEAYYNVLMAAERVEIEEEALKVVKEHKRIVQSSFKEGVALKTDVLQIEIKEGESEQSLQNARNQLHLASKNLANLIGRDEQDFQLVSPDIQAAVELDLERLYQLALEKRPELNMITVNKEIVETNIEMEERSHLPRLALAGNYSWQGSELEFDDGSWSISLSGSLSIFDGGKSSTTEKKYQKELSRLEESKSDLKELIRLDIESKILTARENRAGIELKELNLDKARENLRLEEMRYQEGVGTNIDVMNAQTTLKQTKIGKMQAEYQYQLDLFELLQKTGQLTGYCEEVITNEK</sequence>
<dbReference type="InterPro" id="IPR003423">
    <property type="entry name" value="OMP_efflux"/>
</dbReference>
<keyword evidence="6" id="KW-0472">Membrane</keyword>
<name>A0A8A7KB92_9FIRM</name>
<keyword evidence="7" id="KW-0998">Cell outer membrane</keyword>
<evidence type="ECO:0000313" key="9">
    <source>
        <dbReference type="EMBL" id="QTL96808.1"/>
    </source>
</evidence>
<keyword evidence="4" id="KW-1134">Transmembrane beta strand</keyword>
<dbReference type="Proteomes" id="UP000665020">
    <property type="component" value="Chromosome"/>
</dbReference>
<evidence type="ECO:0000256" key="7">
    <source>
        <dbReference type="ARBA" id="ARBA00023237"/>
    </source>
</evidence>
<dbReference type="KEGG" id="ifn:GM661_01870"/>
<comment type="similarity">
    <text evidence="2">Belongs to the outer membrane factor (OMF) (TC 1.B.17) family.</text>
</comment>
<dbReference type="PANTHER" id="PTHR30026:SF20">
    <property type="entry name" value="OUTER MEMBRANE PROTEIN TOLC"/>
    <property type="match status" value="1"/>
</dbReference>
<dbReference type="EMBL" id="CP046640">
    <property type="protein sequence ID" value="QTL96808.1"/>
    <property type="molecule type" value="Genomic_DNA"/>
</dbReference>
<reference evidence="9" key="1">
    <citation type="submission" date="2019-12" db="EMBL/GenBank/DDBJ databases">
        <authorList>
            <person name="zhang j."/>
            <person name="sun C.M."/>
        </authorList>
    </citation>
    <scope>NUCLEOTIDE SEQUENCE</scope>
    <source>
        <strain evidence="9">NS-1</strain>
    </source>
</reference>
<evidence type="ECO:0000256" key="3">
    <source>
        <dbReference type="ARBA" id="ARBA00022448"/>
    </source>
</evidence>
<keyword evidence="10" id="KW-1185">Reference proteome</keyword>
<organism evidence="9 10">
    <name type="scientific">Iocasia fonsfrigidae</name>
    <dbReference type="NCBI Taxonomy" id="2682810"/>
    <lineage>
        <taxon>Bacteria</taxon>
        <taxon>Bacillati</taxon>
        <taxon>Bacillota</taxon>
        <taxon>Clostridia</taxon>
        <taxon>Halanaerobiales</taxon>
        <taxon>Halanaerobiaceae</taxon>
        <taxon>Iocasia</taxon>
    </lineage>
</organism>
<dbReference type="SUPFAM" id="SSF56954">
    <property type="entry name" value="Outer membrane efflux proteins (OEP)"/>
    <property type="match status" value="1"/>
</dbReference>
<dbReference type="GO" id="GO:0009279">
    <property type="term" value="C:cell outer membrane"/>
    <property type="evidence" value="ECO:0007669"/>
    <property type="project" value="UniProtKB-SubCell"/>
</dbReference>
<accession>A0A8A7KB92</accession>